<evidence type="ECO:0000256" key="3">
    <source>
        <dbReference type="ARBA" id="ARBA00022553"/>
    </source>
</evidence>
<feature type="coiled-coil region" evidence="6">
    <location>
        <begin position="186"/>
        <end position="220"/>
    </location>
</feature>
<dbReference type="SUPFAM" id="SSF47384">
    <property type="entry name" value="Homodimeric domain of signal transducing histidine kinase"/>
    <property type="match status" value="1"/>
</dbReference>
<dbReference type="InterPro" id="IPR036097">
    <property type="entry name" value="HisK_dim/P_sf"/>
</dbReference>
<dbReference type="STRING" id="179408.Osc7112_3415"/>
<dbReference type="GO" id="GO:0000155">
    <property type="term" value="F:phosphorelay sensor kinase activity"/>
    <property type="evidence" value="ECO:0007669"/>
    <property type="project" value="InterPro"/>
</dbReference>
<dbReference type="CDD" id="cd00082">
    <property type="entry name" value="HisKA"/>
    <property type="match status" value="1"/>
</dbReference>
<dbReference type="AlphaFoldDB" id="K9VJW1"/>
<dbReference type="EMBL" id="CP003614">
    <property type="protein sequence ID" value="AFZ07787.1"/>
    <property type="molecule type" value="Genomic_DNA"/>
</dbReference>
<evidence type="ECO:0000313" key="9">
    <source>
        <dbReference type="EMBL" id="AFZ07787.1"/>
    </source>
</evidence>
<dbReference type="SMART" id="SM00388">
    <property type="entry name" value="HisKA"/>
    <property type="match status" value="1"/>
</dbReference>
<name>K9VJW1_9CYAN</name>
<evidence type="ECO:0000256" key="4">
    <source>
        <dbReference type="ARBA" id="ARBA00022777"/>
    </source>
</evidence>
<dbReference type="PANTHER" id="PTHR43065">
    <property type="entry name" value="SENSOR HISTIDINE KINASE"/>
    <property type="match status" value="1"/>
</dbReference>
<gene>
    <name evidence="9" type="ORF">Osc7112_3415</name>
</gene>
<dbReference type="RefSeq" id="WP_015177051.1">
    <property type="nucleotide sequence ID" value="NC_019729.1"/>
</dbReference>
<dbReference type="PRINTS" id="PR00344">
    <property type="entry name" value="BCTRLSENSOR"/>
</dbReference>
<keyword evidence="7" id="KW-1133">Transmembrane helix</keyword>
<reference evidence="9 10" key="1">
    <citation type="submission" date="2012-05" db="EMBL/GenBank/DDBJ databases">
        <title>Finished chromosome of genome of Oscillatoria sp. PCC 7112.</title>
        <authorList>
            <consortium name="US DOE Joint Genome Institute"/>
            <person name="Gugger M."/>
            <person name="Coursin T."/>
            <person name="Rippka R."/>
            <person name="Tandeau De Marsac N."/>
            <person name="Huntemann M."/>
            <person name="Wei C.-L."/>
            <person name="Han J."/>
            <person name="Detter J.C."/>
            <person name="Han C."/>
            <person name="Tapia R."/>
            <person name="Davenport K."/>
            <person name="Daligault H."/>
            <person name="Erkkila T."/>
            <person name="Gu W."/>
            <person name="Munk A.C.C."/>
            <person name="Teshima H."/>
            <person name="Xu Y."/>
            <person name="Chain P."/>
            <person name="Chen A."/>
            <person name="Krypides N."/>
            <person name="Mavromatis K."/>
            <person name="Markowitz V."/>
            <person name="Szeto E."/>
            <person name="Ivanova N."/>
            <person name="Mikhailova N."/>
            <person name="Ovchinnikova G."/>
            <person name="Pagani I."/>
            <person name="Pati A."/>
            <person name="Goodwin L."/>
            <person name="Peters L."/>
            <person name="Pitluck S."/>
            <person name="Woyke T."/>
            <person name="Kerfeld C."/>
        </authorList>
    </citation>
    <scope>NUCLEOTIDE SEQUENCE [LARGE SCALE GENOMIC DNA]</scope>
    <source>
        <strain evidence="9 10">PCC 7112</strain>
    </source>
</reference>
<dbReference type="InterPro" id="IPR036890">
    <property type="entry name" value="HATPase_C_sf"/>
</dbReference>
<feature type="transmembrane region" description="Helical" evidence="7">
    <location>
        <begin position="30"/>
        <end position="50"/>
    </location>
</feature>
<dbReference type="SMART" id="SM00387">
    <property type="entry name" value="HATPase_c"/>
    <property type="match status" value="1"/>
</dbReference>
<keyword evidence="7" id="KW-0472">Membrane</keyword>
<dbReference type="OrthoDB" id="9808408at2"/>
<dbReference type="HOGENOM" id="CLU_000445_114_39_3"/>
<dbReference type="eggNOG" id="COG4191">
    <property type="taxonomic scope" value="Bacteria"/>
</dbReference>
<protein>
    <recommendedName>
        <fullName evidence="2">histidine kinase</fullName>
        <ecNumber evidence="2">2.7.13.3</ecNumber>
    </recommendedName>
</protein>
<comment type="catalytic activity">
    <reaction evidence="1">
        <text>ATP + protein L-histidine = ADP + protein N-phospho-L-histidine.</text>
        <dbReference type="EC" id="2.7.13.3"/>
    </reaction>
</comment>
<dbReference type="Gene3D" id="1.10.287.130">
    <property type="match status" value="1"/>
</dbReference>
<keyword evidence="6" id="KW-0175">Coiled coil</keyword>
<evidence type="ECO:0000256" key="1">
    <source>
        <dbReference type="ARBA" id="ARBA00000085"/>
    </source>
</evidence>
<evidence type="ECO:0000256" key="7">
    <source>
        <dbReference type="SAM" id="Phobius"/>
    </source>
</evidence>
<dbReference type="PANTHER" id="PTHR43065:SF50">
    <property type="entry name" value="HISTIDINE KINASE"/>
    <property type="match status" value="1"/>
</dbReference>
<dbReference type="PROSITE" id="PS50109">
    <property type="entry name" value="HIS_KIN"/>
    <property type="match status" value="1"/>
</dbReference>
<keyword evidence="4 9" id="KW-0808">Transferase</keyword>
<dbReference type="InterPro" id="IPR003661">
    <property type="entry name" value="HisK_dim/P_dom"/>
</dbReference>
<keyword evidence="5" id="KW-0902">Two-component regulatory system</keyword>
<dbReference type="EC" id="2.7.13.3" evidence="2"/>
<dbReference type="Proteomes" id="UP000010478">
    <property type="component" value="Chromosome"/>
</dbReference>
<dbReference type="KEGG" id="oni:Osc7112_3415"/>
<sequence length="517" mass="58865">MQMVHEMFSNYFIPHGHCYLWKPGLVGLHVLSDGLIAVAYFLIPITLIYIVKKRQDVPFDWVFMLFGSFIICCGITHIMEIWTLWHPNYWFSGFLKAITALISLCTAALLVELIPKILAIPSPDQLAAANLALQNEIGDRKQAQEALSELMLELEKRVIERTIALESTNELLLQENRDRSLAENSLRHSEAKLLEQTQQLENALQQLKGAQTQLVQTEKMSSLGQMVAGVAHEINNPVNFIYGNLIPAEEYIKELLELIKAYQVYYPTPAPEIVDKINRIDLGFILEDMQKLFRSIKIGAERIREIVKSLRTFSRLDEADMKKVNIHEGLDSTLMILQHRLKEQPNRPPIQVIKEYGDLPELECYAGQLNQVFMNICSNAIDALEQIVQQGDLTNGYWENNLCDDLQNTYCPLLKIRIRTLLVDGKWVQIHIADNGTGIDYDAIAKIYDPFYTTKPIGAGTGLGLAISYQIIQAHEGYLRCTSEVGRGTEFIIEIPLRSQFDERYILQKEAVMNNLG</sequence>
<feature type="transmembrane region" description="Helical" evidence="7">
    <location>
        <begin position="89"/>
        <end position="111"/>
    </location>
</feature>
<evidence type="ECO:0000256" key="2">
    <source>
        <dbReference type="ARBA" id="ARBA00012438"/>
    </source>
</evidence>
<dbReference type="Gene3D" id="3.30.565.10">
    <property type="entry name" value="Histidine kinase-like ATPase, C-terminal domain"/>
    <property type="match status" value="1"/>
</dbReference>
<keyword evidence="3" id="KW-0597">Phosphoprotein</keyword>
<dbReference type="InterPro" id="IPR003594">
    <property type="entry name" value="HATPase_dom"/>
</dbReference>
<feature type="transmembrane region" description="Helical" evidence="7">
    <location>
        <begin position="62"/>
        <end position="83"/>
    </location>
</feature>
<evidence type="ECO:0000313" key="10">
    <source>
        <dbReference type="Proteomes" id="UP000010478"/>
    </source>
</evidence>
<keyword evidence="10" id="KW-1185">Reference proteome</keyword>
<dbReference type="InterPro" id="IPR005467">
    <property type="entry name" value="His_kinase_dom"/>
</dbReference>
<dbReference type="InterPro" id="IPR004358">
    <property type="entry name" value="Sig_transdc_His_kin-like_C"/>
</dbReference>
<accession>K9VJW1</accession>
<proteinExistence type="predicted"/>
<keyword evidence="7" id="KW-0812">Transmembrane</keyword>
<organism evidence="9 10">
    <name type="scientific">Phormidium nigroviride PCC 7112</name>
    <dbReference type="NCBI Taxonomy" id="179408"/>
    <lineage>
        <taxon>Bacteria</taxon>
        <taxon>Bacillati</taxon>
        <taxon>Cyanobacteriota</taxon>
        <taxon>Cyanophyceae</taxon>
        <taxon>Oscillatoriophycideae</taxon>
        <taxon>Oscillatoriales</taxon>
        <taxon>Oscillatoriaceae</taxon>
        <taxon>Phormidium</taxon>
    </lineage>
</organism>
<dbReference type="Pfam" id="PF02518">
    <property type="entry name" value="HATPase_c"/>
    <property type="match status" value="1"/>
</dbReference>
<evidence type="ECO:0000256" key="6">
    <source>
        <dbReference type="SAM" id="Coils"/>
    </source>
</evidence>
<dbReference type="InterPro" id="IPR058544">
    <property type="entry name" value="ETR1_N"/>
</dbReference>
<evidence type="ECO:0000256" key="5">
    <source>
        <dbReference type="ARBA" id="ARBA00023012"/>
    </source>
</evidence>
<evidence type="ECO:0000259" key="8">
    <source>
        <dbReference type="PROSITE" id="PS50109"/>
    </source>
</evidence>
<feature type="domain" description="Histidine kinase" evidence="8">
    <location>
        <begin position="229"/>
        <end position="499"/>
    </location>
</feature>
<dbReference type="Pfam" id="PF25487">
    <property type="entry name" value="ETR1_N"/>
    <property type="match status" value="1"/>
</dbReference>
<keyword evidence="4 9" id="KW-0418">Kinase</keyword>
<dbReference type="SUPFAM" id="SSF55874">
    <property type="entry name" value="ATPase domain of HSP90 chaperone/DNA topoisomerase II/histidine kinase"/>
    <property type="match status" value="1"/>
</dbReference>